<proteinExistence type="predicted"/>
<gene>
    <name evidence="8" type="ORF">TREES_T100010687</name>
</gene>
<dbReference type="AlphaFoldDB" id="L9KPX2"/>
<evidence type="ECO:0000256" key="1">
    <source>
        <dbReference type="ARBA" id="ARBA00004141"/>
    </source>
</evidence>
<dbReference type="GO" id="GO:0036503">
    <property type="term" value="P:ERAD pathway"/>
    <property type="evidence" value="ECO:0007669"/>
    <property type="project" value="TreeGrafter"/>
</dbReference>
<feature type="transmembrane region" description="Helical" evidence="6">
    <location>
        <begin position="239"/>
        <end position="266"/>
    </location>
</feature>
<dbReference type="STRING" id="246437.L9KPX2"/>
<feature type="transmembrane region" description="Helical" evidence="6">
    <location>
        <begin position="152"/>
        <end position="170"/>
    </location>
</feature>
<keyword evidence="9" id="KW-1185">Reference proteome</keyword>
<dbReference type="InParanoid" id="L9KPX2"/>
<dbReference type="Proteomes" id="UP000011518">
    <property type="component" value="Unassembled WGS sequence"/>
</dbReference>
<dbReference type="FunCoup" id="L9KPX2">
    <property type="interactions" value="250"/>
</dbReference>
<keyword evidence="4 6" id="KW-1133">Transmembrane helix</keyword>
<feature type="chain" id="PRO_5003999661" evidence="7">
    <location>
        <begin position="18"/>
        <end position="391"/>
    </location>
</feature>
<evidence type="ECO:0000313" key="8">
    <source>
        <dbReference type="EMBL" id="ELW64783.1"/>
    </source>
</evidence>
<comment type="subcellular location">
    <subcellularLocation>
        <location evidence="1">Membrane</location>
        <topology evidence="1">Multi-pass membrane protein</topology>
    </subcellularLocation>
</comment>
<evidence type="ECO:0000256" key="4">
    <source>
        <dbReference type="ARBA" id="ARBA00022989"/>
    </source>
</evidence>
<keyword evidence="2 6" id="KW-0812">Transmembrane</keyword>
<sequence>MLWCSLCARSGAPCVHALVLPVCTLWCSLCRRSGAPCVHTFWCSLCARALMLPVYTLWCSLCAHALMFPVCTCSGAPYVHMLWCSLCVHALVLPVCTRSDVPCVHTLWYSLCAHALMLPVSHTKLSADDAWNLQQERMSQTHRGHESMHVEMALIFLCALVLAQVALMQWRQRHGRSYNLVTLLQLWVIPLYFTIKLYWWRFLSLWGMFSVITSYILFRATRKPLSGRTPRLVYKWFLLIYKLSYALGVVGYLAIVFTMCGFHVFFKIKARASMDFGLVSLFYGLYYGVMGRDFAEICSDYMASTIGFYSVGGMPTRSLSQDVCAVCGQRIIVAPGGEGLIEDTYQLSCRHVWERTHFLYGQILDWLRYLVAWQPVVIGLVQGINYSLGLE</sequence>
<dbReference type="GO" id="GO:0000139">
    <property type="term" value="C:Golgi membrane"/>
    <property type="evidence" value="ECO:0007669"/>
    <property type="project" value="TreeGrafter"/>
</dbReference>
<keyword evidence="7" id="KW-0732">Signal</keyword>
<reference evidence="9" key="1">
    <citation type="submission" date="2012-07" db="EMBL/GenBank/DDBJ databases">
        <title>Genome of the Chinese tree shrew, a rising model animal genetically related to primates.</title>
        <authorList>
            <person name="Zhang G."/>
            <person name="Fan Y."/>
            <person name="Yao Y."/>
            <person name="Huang Z."/>
        </authorList>
    </citation>
    <scope>NUCLEOTIDE SEQUENCE [LARGE SCALE GENOMIC DNA]</scope>
</reference>
<evidence type="ECO:0000256" key="3">
    <source>
        <dbReference type="ARBA" id="ARBA00022723"/>
    </source>
</evidence>
<keyword evidence="5 6" id="KW-0472">Membrane</keyword>
<evidence type="ECO:0000256" key="5">
    <source>
        <dbReference type="ARBA" id="ARBA00023136"/>
    </source>
</evidence>
<reference evidence="9" key="2">
    <citation type="journal article" date="2013" name="Nat. Commun.">
        <title>Genome of the Chinese tree shrew.</title>
        <authorList>
            <person name="Fan Y."/>
            <person name="Huang Z.Y."/>
            <person name="Cao C.C."/>
            <person name="Chen C.S."/>
            <person name="Chen Y.X."/>
            <person name="Fan D.D."/>
            <person name="He J."/>
            <person name="Hou H.L."/>
            <person name="Hu L."/>
            <person name="Hu X.T."/>
            <person name="Jiang X.T."/>
            <person name="Lai R."/>
            <person name="Lang Y.S."/>
            <person name="Liang B."/>
            <person name="Liao S.G."/>
            <person name="Mu D."/>
            <person name="Ma Y.Y."/>
            <person name="Niu Y.Y."/>
            <person name="Sun X.Q."/>
            <person name="Xia J.Q."/>
            <person name="Xiao J."/>
            <person name="Xiong Z.Q."/>
            <person name="Xu L."/>
            <person name="Yang L."/>
            <person name="Zhang Y."/>
            <person name="Zhao W."/>
            <person name="Zhao X.D."/>
            <person name="Zheng Y.T."/>
            <person name="Zhou J.M."/>
            <person name="Zhu Y.B."/>
            <person name="Zhang G.J."/>
            <person name="Wang J."/>
            <person name="Yao Y.G."/>
        </authorList>
    </citation>
    <scope>NUCLEOTIDE SEQUENCE [LARGE SCALE GENOMIC DNA]</scope>
</reference>
<name>L9KPX2_TUPCH</name>
<accession>L9KPX2</accession>
<organism evidence="8 9">
    <name type="scientific">Tupaia chinensis</name>
    <name type="common">Chinese tree shrew</name>
    <name type="synonym">Tupaia belangeri chinensis</name>
    <dbReference type="NCBI Taxonomy" id="246437"/>
    <lineage>
        <taxon>Eukaryota</taxon>
        <taxon>Metazoa</taxon>
        <taxon>Chordata</taxon>
        <taxon>Craniata</taxon>
        <taxon>Vertebrata</taxon>
        <taxon>Euteleostomi</taxon>
        <taxon>Mammalia</taxon>
        <taxon>Eutheria</taxon>
        <taxon>Euarchontoglires</taxon>
        <taxon>Scandentia</taxon>
        <taxon>Tupaiidae</taxon>
        <taxon>Tupaia</taxon>
    </lineage>
</organism>
<dbReference type="GO" id="GO:0061630">
    <property type="term" value="F:ubiquitin protein ligase activity"/>
    <property type="evidence" value="ECO:0007669"/>
    <property type="project" value="TreeGrafter"/>
</dbReference>
<protein>
    <submittedName>
        <fullName evidence="8">RING finger protein 175</fullName>
    </submittedName>
</protein>
<evidence type="ECO:0000256" key="7">
    <source>
        <dbReference type="SAM" id="SignalP"/>
    </source>
</evidence>
<evidence type="ECO:0000256" key="2">
    <source>
        <dbReference type="ARBA" id="ARBA00022692"/>
    </source>
</evidence>
<dbReference type="InterPro" id="IPR040176">
    <property type="entry name" value="RNF121/RNF175"/>
</dbReference>
<evidence type="ECO:0000313" key="9">
    <source>
        <dbReference type="Proteomes" id="UP000011518"/>
    </source>
</evidence>
<evidence type="ECO:0000256" key="6">
    <source>
        <dbReference type="SAM" id="Phobius"/>
    </source>
</evidence>
<dbReference type="PANTHER" id="PTHR13407:SF2">
    <property type="entry name" value="RING FINGER PROTEIN 175"/>
    <property type="match status" value="1"/>
</dbReference>
<feature type="transmembrane region" description="Helical" evidence="6">
    <location>
        <begin position="199"/>
        <end position="218"/>
    </location>
</feature>
<dbReference type="GO" id="GO:0046872">
    <property type="term" value="F:metal ion binding"/>
    <property type="evidence" value="ECO:0007669"/>
    <property type="project" value="UniProtKB-KW"/>
</dbReference>
<dbReference type="GO" id="GO:0005789">
    <property type="term" value="C:endoplasmic reticulum membrane"/>
    <property type="evidence" value="ECO:0007669"/>
    <property type="project" value="TreeGrafter"/>
</dbReference>
<dbReference type="PANTHER" id="PTHR13407">
    <property type="entry name" value="RNF121 PROTEIN"/>
    <property type="match status" value="1"/>
</dbReference>
<dbReference type="EMBL" id="KB320714">
    <property type="protein sequence ID" value="ELW64783.1"/>
    <property type="molecule type" value="Genomic_DNA"/>
</dbReference>
<feature type="signal peptide" evidence="7">
    <location>
        <begin position="1"/>
        <end position="17"/>
    </location>
</feature>
<keyword evidence="3" id="KW-0479">Metal-binding</keyword>
<feature type="transmembrane region" description="Helical" evidence="6">
    <location>
        <begin position="177"/>
        <end position="193"/>
    </location>
</feature>